<keyword evidence="4" id="KW-1185">Reference proteome</keyword>
<dbReference type="PANTHER" id="PTHR42928:SF3">
    <property type="entry name" value="UPF0065 PROTEIN YFLP"/>
    <property type="match status" value="1"/>
</dbReference>
<dbReference type="InterPro" id="IPR005064">
    <property type="entry name" value="BUG"/>
</dbReference>
<dbReference type="Pfam" id="PF03401">
    <property type="entry name" value="TctC"/>
    <property type="match status" value="1"/>
</dbReference>
<feature type="region of interest" description="Disordered" evidence="2">
    <location>
        <begin position="1"/>
        <end position="25"/>
    </location>
</feature>
<dbReference type="SUPFAM" id="SSF53850">
    <property type="entry name" value="Periplasmic binding protein-like II"/>
    <property type="match status" value="1"/>
</dbReference>
<proteinExistence type="inferred from homology"/>
<comment type="similarity">
    <text evidence="1">Belongs to the UPF0065 (bug) family.</text>
</comment>
<dbReference type="EMBL" id="OBQK01000001">
    <property type="protein sequence ID" value="SOC51330.1"/>
    <property type="molecule type" value="Genomic_DNA"/>
</dbReference>
<dbReference type="Gene3D" id="3.40.190.10">
    <property type="entry name" value="Periplasmic binding protein-like II"/>
    <property type="match status" value="1"/>
</dbReference>
<feature type="compositionally biased region" description="Polar residues" evidence="2">
    <location>
        <begin position="1"/>
        <end position="10"/>
    </location>
</feature>
<accession>A0A285VB97</accession>
<dbReference type="PIRSF" id="PIRSF017082">
    <property type="entry name" value="YflP"/>
    <property type="match status" value="1"/>
</dbReference>
<evidence type="ECO:0000313" key="4">
    <source>
        <dbReference type="Proteomes" id="UP000219688"/>
    </source>
</evidence>
<gene>
    <name evidence="3" type="ORF">SAMN05421879_101145</name>
</gene>
<evidence type="ECO:0000256" key="2">
    <source>
        <dbReference type="SAM" id="MobiDB-lite"/>
    </source>
</evidence>
<dbReference type="InterPro" id="IPR042100">
    <property type="entry name" value="Bug_dom1"/>
</dbReference>
<dbReference type="CDD" id="cd07012">
    <property type="entry name" value="PBP2_Bug_TTT"/>
    <property type="match status" value="1"/>
</dbReference>
<reference evidence="4" key="1">
    <citation type="submission" date="2017-08" db="EMBL/GenBank/DDBJ databases">
        <authorList>
            <person name="Varghese N."/>
            <person name="Submissions S."/>
        </authorList>
    </citation>
    <scope>NUCLEOTIDE SEQUENCE [LARGE SCALE GENOMIC DNA]</scope>
    <source>
        <strain evidence="4">USBA17B2</strain>
    </source>
</reference>
<organism evidence="3 4">
    <name type="scientific">Ornithinimicrobium cerasi</name>
    <dbReference type="NCBI Taxonomy" id="2248773"/>
    <lineage>
        <taxon>Bacteria</taxon>
        <taxon>Bacillati</taxon>
        <taxon>Actinomycetota</taxon>
        <taxon>Actinomycetes</taxon>
        <taxon>Micrococcales</taxon>
        <taxon>Ornithinimicrobiaceae</taxon>
        <taxon>Ornithinimicrobium</taxon>
    </lineage>
</organism>
<evidence type="ECO:0000313" key="3">
    <source>
        <dbReference type="EMBL" id="SOC51330.1"/>
    </source>
</evidence>
<sequence>MSTAAGSQPPTEGAPQTDADHGRARRGPVPMIVYGLVAALVVGWALTASVRSAHSGQDLRANLTLIAPAGAGGGWDTFTRELQAAMRAQKVVNNAQVVNIPGAGGTIGLGKYSTMDGQADTLLTSGTVMVGAIALNDSPVTLEDVRPIARISEEYDVIVVPADSPYQSIDDLIADWTQDPKAFPWTGGSAGGLDHLIVADLALKNDIGPDEVTYIPKSGGAEAIQVLTSGGARAAVSGYNEFADQIEAGRMRGLAIVSPEPVEGIDMPTLVDQGYDVAMTNWRGLLAPAGITDEQFAELEQIVSETVQTPEWKDAMERNKWADVFLVGPELEDFLVEDTAQIEALVEELGL</sequence>
<dbReference type="RefSeq" id="WP_244903610.1">
    <property type="nucleotide sequence ID" value="NZ_OBQK01000001.1"/>
</dbReference>
<dbReference type="PANTHER" id="PTHR42928">
    <property type="entry name" value="TRICARBOXYLATE-BINDING PROTEIN"/>
    <property type="match status" value="1"/>
</dbReference>
<dbReference type="Proteomes" id="UP000219688">
    <property type="component" value="Unassembled WGS sequence"/>
</dbReference>
<name>A0A285VB97_9MICO</name>
<dbReference type="Gene3D" id="3.40.190.150">
    <property type="entry name" value="Bordetella uptake gene, domain 1"/>
    <property type="match status" value="1"/>
</dbReference>
<dbReference type="AlphaFoldDB" id="A0A285VB97"/>
<evidence type="ECO:0000256" key="1">
    <source>
        <dbReference type="ARBA" id="ARBA00006987"/>
    </source>
</evidence>
<protein>
    <submittedName>
        <fullName evidence="3">Putative tricarboxylic transport membrane protein</fullName>
    </submittedName>
</protein>